<proteinExistence type="predicted"/>
<gene>
    <name evidence="2" type="ORF">H5V43_16215</name>
    <name evidence="1" type="ORF">SFOMI_3304</name>
</gene>
<evidence type="ECO:0000313" key="2">
    <source>
        <dbReference type="EMBL" id="QOT71588.1"/>
    </source>
</evidence>
<sequence>MPLPHARYIVLEHEGVWKINLDNRYYGPFATREEAVENATGTAQKASGAGYPASVLLMQGTAFETLWTSVQPDSARKNFSHLREPPRDPRI</sequence>
<reference evidence="1 3" key="2">
    <citation type="journal article" date="2013" name="Environ. Sci. Technol.">
        <title>The 4-tert-butylphenol-utilizing bacterium Sphingobium fuliginis OMI can degrade bisphenols via phenolic ring hydroxylation and meta-cleavage pathway.</title>
        <authorList>
            <person name="Ogata Y."/>
            <person name="Goda S."/>
            <person name="Toyama T."/>
            <person name="Sei K."/>
            <person name="Ike M."/>
        </authorList>
    </citation>
    <scope>NUCLEOTIDE SEQUENCE [LARGE SCALE GENOMIC DNA]</scope>
    <source>
        <strain evidence="1 3">OMI</strain>
    </source>
</reference>
<reference evidence="2" key="6">
    <citation type="journal article" date="2021" name="Microbiol. Resour. Announc.">
        <title>Complete Genome Sequence of Sphingobium barthaii KK22, a High-Molecular-Weight Polycyclic Aromatic Hydrocarbon-Degrading Soil Bacterium.</title>
        <authorList>
            <person name="Mori J.F."/>
            <person name="Kanaly R.A."/>
        </authorList>
    </citation>
    <scope>NUCLEOTIDE SEQUENCE</scope>
    <source>
        <strain evidence="2">KK22</strain>
    </source>
</reference>
<dbReference type="EMBL" id="BEWI01000032">
    <property type="protein sequence ID" value="GAY22742.1"/>
    <property type="molecule type" value="Genomic_DNA"/>
</dbReference>
<dbReference type="KEGG" id="sbar:H5V43_16215"/>
<accession>A0A292ZDG9</accession>
<protein>
    <submittedName>
        <fullName evidence="2">DUF2188 domain-containing protein</fullName>
    </submittedName>
</protein>
<dbReference type="EMBL" id="CP060035">
    <property type="protein sequence ID" value="QOT71588.1"/>
    <property type="molecule type" value="Genomic_DNA"/>
</dbReference>
<name>A0A292ZDG9_SPHSA</name>
<dbReference type="RefSeq" id="WP_025549919.1">
    <property type="nucleotide sequence ID" value="NZ_BATN01000061.1"/>
</dbReference>
<dbReference type="Proteomes" id="UP000593663">
    <property type="component" value="Chromosome 1"/>
</dbReference>
<reference evidence="1" key="3">
    <citation type="submission" date="2017-10" db="EMBL/GenBank/DDBJ databases">
        <title>Bioaugmenting a lab-scale membrane bioreactor with Sphingobium fuliginis OMI to degrade 4-tert-butylphenol.</title>
        <authorList>
            <person name="Takada K."/>
            <person name="Shiba T."/>
            <person name="Soda S."/>
            <person name="Inoue D."/>
            <person name="Miyake M."/>
            <person name="Eguchi M."/>
            <person name="Ike M."/>
        </authorList>
    </citation>
    <scope>NUCLEOTIDE SEQUENCE</scope>
    <source>
        <strain evidence="1">OMI</strain>
    </source>
</reference>
<evidence type="ECO:0000313" key="1">
    <source>
        <dbReference type="EMBL" id="GAY22742.1"/>
    </source>
</evidence>
<evidence type="ECO:0000313" key="3">
    <source>
        <dbReference type="Proteomes" id="UP000221538"/>
    </source>
</evidence>
<reference evidence="4" key="5">
    <citation type="submission" date="2020-08" db="EMBL/GenBank/DDBJ databases">
        <title>Complete genome sequence of Sphingobium barthaii strain KK22, a high-molecular-weight polycyclic aromatic hydrocarbon-degrading soil bacterium.</title>
        <authorList>
            <person name="Mori J.F."/>
            <person name="Kanaly R.A."/>
        </authorList>
    </citation>
    <scope>NUCLEOTIDE SEQUENCE [LARGE SCALE GENOMIC DNA]</scope>
    <source>
        <strain evidence="4">KK22</strain>
    </source>
</reference>
<organism evidence="1 3">
    <name type="scientific">Sphingobium fuliginis (strain ATCC 27551)</name>
    <dbReference type="NCBI Taxonomy" id="336203"/>
    <lineage>
        <taxon>Bacteria</taxon>
        <taxon>Pseudomonadati</taxon>
        <taxon>Pseudomonadota</taxon>
        <taxon>Alphaproteobacteria</taxon>
        <taxon>Sphingomonadales</taxon>
        <taxon>Sphingomonadaceae</taxon>
        <taxon>Sphingobium</taxon>
    </lineage>
</organism>
<reference evidence="1 3" key="1">
    <citation type="journal article" date="2013" name="Biodegradation">
        <title>Occurrence of 4-tert-butylphenol (4-t-BP) biodegradation in an aquatic sample caused by the presence of Spirodela polyrrhiza and isolation of a 4-t-BP-utilizing bacterium.</title>
        <authorList>
            <person name="Ogata Y."/>
            <person name="Toyama T."/>
            <person name="Yu N."/>
            <person name="Wang X."/>
            <person name="Sei K."/>
            <person name="Ike M."/>
        </authorList>
    </citation>
    <scope>NUCLEOTIDE SEQUENCE [LARGE SCALE GENOMIC DNA]</scope>
    <source>
        <strain evidence="1 3">OMI</strain>
    </source>
</reference>
<reference evidence="1" key="4">
    <citation type="submission" date="2017-10" db="EMBL/GenBank/DDBJ databases">
        <authorList>
            <person name="Banno H."/>
            <person name="Chua N.-H."/>
        </authorList>
    </citation>
    <scope>NUCLEOTIDE SEQUENCE</scope>
    <source>
        <strain evidence="1">OMI</strain>
    </source>
</reference>
<evidence type="ECO:0000313" key="4">
    <source>
        <dbReference type="Proteomes" id="UP000593663"/>
    </source>
</evidence>
<dbReference type="AlphaFoldDB" id="A0A292ZDG9"/>
<dbReference type="Proteomes" id="UP000221538">
    <property type="component" value="Unassembled WGS sequence"/>
</dbReference>